<name>A0ACC0E9X4_9BASI</name>
<organism evidence="1 2">
    <name type="scientific">Puccinia striiformis f. sp. tritici</name>
    <dbReference type="NCBI Taxonomy" id="168172"/>
    <lineage>
        <taxon>Eukaryota</taxon>
        <taxon>Fungi</taxon>
        <taxon>Dikarya</taxon>
        <taxon>Basidiomycota</taxon>
        <taxon>Pucciniomycotina</taxon>
        <taxon>Pucciniomycetes</taxon>
        <taxon>Pucciniales</taxon>
        <taxon>Pucciniaceae</taxon>
        <taxon>Puccinia</taxon>
    </lineage>
</organism>
<reference evidence="1 2" key="3">
    <citation type="journal article" date="2022" name="Microbiol. Spectr.">
        <title>Folding features and dynamics of 3D genome architecture in plant fungal pathogens.</title>
        <authorList>
            <person name="Xia C."/>
        </authorList>
    </citation>
    <scope>NUCLEOTIDE SEQUENCE [LARGE SCALE GENOMIC DNA]</scope>
    <source>
        <strain evidence="1 2">93-210</strain>
    </source>
</reference>
<dbReference type="Proteomes" id="UP001060170">
    <property type="component" value="Chromosome 8"/>
</dbReference>
<evidence type="ECO:0000313" key="2">
    <source>
        <dbReference type="Proteomes" id="UP001060170"/>
    </source>
</evidence>
<protein>
    <submittedName>
        <fullName evidence="1">Uncharacterized protein</fullName>
    </submittedName>
</protein>
<comment type="caution">
    <text evidence="1">The sequence shown here is derived from an EMBL/GenBank/DDBJ whole genome shotgun (WGS) entry which is preliminary data.</text>
</comment>
<evidence type="ECO:0000313" key="1">
    <source>
        <dbReference type="EMBL" id="KAI7949094.1"/>
    </source>
</evidence>
<accession>A0ACC0E9X4</accession>
<sequence>MEQVIRASIPIRIKNVINPDGKGTDQIISSSKAPTAITIKEDIVVLDIHSNQKTISHGFLAKIFGIIVDSILTSEVHVSMAIVVNKIYRFKGLDKLIKESKDIGNVSVLNQMAILSLVGRKMKNMVGIAGKMFSRNNKIMTRRSNPSPTVDHQPSWVVQKYGGTSLGKYLENVATKILPTTLDAGHRVAIVCSARSGNTKSTGTTNLLLQAALEALEHTPLNSPTFSPSTTTHNLGGPNPLILSQILARRGSPTPRLLSRTNSTINGFSSPTFNHPASPGTTFSNLSIDQQPDLLNNTFDKTVEILKADHLKAAATFIHDEQLLAELQYDISYDCERLTSLLLATQILEELSPKSKDLIIGVGEKLSCRIVTAYLQDQGYEAELVCLDTIVEKIDLQSRTSADTTEGIYEMVGGQLRQPFYDRIAIRLGERIKQCEDRIPVITGFFGVVPGSLLTQVGRGYTDLCASLCAVGLGASELQVWKEVDGIFTADPRKVPKAQLLDVVTPEEAAELTYYGSEVIHPFTMEQVIRASIPIRIKNVINPDGKGTVIYPNRSVPSSPQRAPEKLNAGSDNKIISSSKAPTAITIKEDIVVLNIHSNQKTISHGFLARIFGILDKFGIIVDLISTSEVHVSMAIMVNEIYRFKGLDKLIKELKDIGIVSVLNQMAILSLVGRKMKNMVGIAGKMFSTLAEGNVNIEMISQGASEINISCVISKQDSIKALNLVHDTLIINSSSS</sequence>
<dbReference type="EMBL" id="CM045872">
    <property type="protein sequence ID" value="KAI7949094.1"/>
    <property type="molecule type" value="Genomic_DNA"/>
</dbReference>
<keyword evidence="2" id="KW-1185">Reference proteome</keyword>
<gene>
    <name evidence="1" type="ORF">MJO28_007915</name>
</gene>
<reference evidence="2" key="1">
    <citation type="journal article" date="2018" name="BMC Genomics">
        <title>Genomic insights into host adaptation between the wheat stripe rust pathogen (Puccinia striiformis f. sp. tritici) and the barley stripe rust pathogen (Puccinia striiformis f. sp. hordei).</title>
        <authorList>
            <person name="Xia C."/>
            <person name="Wang M."/>
            <person name="Yin C."/>
            <person name="Cornejo O.E."/>
            <person name="Hulbert S.H."/>
            <person name="Chen X."/>
        </authorList>
    </citation>
    <scope>NUCLEOTIDE SEQUENCE [LARGE SCALE GENOMIC DNA]</scope>
    <source>
        <strain evidence="2">93-210</strain>
    </source>
</reference>
<proteinExistence type="predicted"/>
<reference evidence="2" key="2">
    <citation type="journal article" date="2018" name="Mol. Plant Microbe Interact.">
        <title>Genome sequence resources for the wheat stripe rust pathogen (Puccinia striiformis f. sp. tritici) and the barley stripe rust pathogen (Puccinia striiformis f. sp. hordei).</title>
        <authorList>
            <person name="Xia C."/>
            <person name="Wang M."/>
            <person name="Yin C."/>
            <person name="Cornejo O.E."/>
            <person name="Hulbert S.H."/>
            <person name="Chen X."/>
        </authorList>
    </citation>
    <scope>NUCLEOTIDE SEQUENCE [LARGE SCALE GENOMIC DNA]</scope>
    <source>
        <strain evidence="2">93-210</strain>
    </source>
</reference>